<dbReference type="EMBL" id="KQ086093">
    <property type="protein sequence ID" value="KLO08404.1"/>
    <property type="molecule type" value="Genomic_DNA"/>
</dbReference>
<dbReference type="PROSITE" id="PS50097">
    <property type="entry name" value="BTB"/>
    <property type="match status" value="1"/>
</dbReference>
<evidence type="ECO:0000313" key="3">
    <source>
        <dbReference type="Proteomes" id="UP000053477"/>
    </source>
</evidence>
<evidence type="ECO:0000313" key="2">
    <source>
        <dbReference type="EMBL" id="KLO08404.1"/>
    </source>
</evidence>
<dbReference type="CDD" id="cd18186">
    <property type="entry name" value="BTB_POZ_ZBTB_KLHL-like"/>
    <property type="match status" value="1"/>
</dbReference>
<reference evidence="2 3" key="1">
    <citation type="submission" date="2015-04" db="EMBL/GenBank/DDBJ databases">
        <title>Complete genome sequence of Schizopora paradoxa KUC8140, a cosmopolitan wood degrader in East Asia.</title>
        <authorList>
            <consortium name="DOE Joint Genome Institute"/>
            <person name="Min B."/>
            <person name="Park H."/>
            <person name="Jang Y."/>
            <person name="Kim J.-J."/>
            <person name="Kim K.H."/>
            <person name="Pangilinan J."/>
            <person name="Lipzen A."/>
            <person name="Riley R."/>
            <person name="Grigoriev I.V."/>
            <person name="Spatafora J.W."/>
            <person name="Choi I.-G."/>
        </authorList>
    </citation>
    <scope>NUCLEOTIDE SEQUENCE [LARGE SCALE GENOMIC DNA]</scope>
    <source>
        <strain evidence="2 3">KUC8140</strain>
    </source>
</reference>
<proteinExistence type="predicted"/>
<dbReference type="SMART" id="SM00225">
    <property type="entry name" value="BTB"/>
    <property type="match status" value="1"/>
</dbReference>
<dbReference type="Gene3D" id="3.30.710.10">
    <property type="entry name" value="Potassium Channel Kv1.1, Chain A"/>
    <property type="match status" value="1"/>
</dbReference>
<keyword evidence="3" id="KW-1185">Reference proteome</keyword>
<accession>A0A0H2R994</accession>
<dbReference type="InterPro" id="IPR000210">
    <property type="entry name" value="BTB/POZ_dom"/>
</dbReference>
<name>A0A0H2R994_9AGAM</name>
<evidence type="ECO:0000259" key="1">
    <source>
        <dbReference type="PROSITE" id="PS50097"/>
    </source>
</evidence>
<dbReference type="InterPro" id="IPR011333">
    <property type="entry name" value="SKP1/BTB/POZ_sf"/>
</dbReference>
<dbReference type="InParanoid" id="A0A0H2R994"/>
<gene>
    <name evidence="2" type="ORF">SCHPADRAFT_859096</name>
</gene>
<dbReference type="AlphaFoldDB" id="A0A0H2R994"/>
<protein>
    <recommendedName>
        <fullName evidence="1">BTB domain-containing protein</fullName>
    </recommendedName>
</protein>
<organism evidence="2 3">
    <name type="scientific">Schizopora paradoxa</name>
    <dbReference type="NCBI Taxonomy" id="27342"/>
    <lineage>
        <taxon>Eukaryota</taxon>
        <taxon>Fungi</taxon>
        <taxon>Dikarya</taxon>
        <taxon>Basidiomycota</taxon>
        <taxon>Agaricomycotina</taxon>
        <taxon>Agaricomycetes</taxon>
        <taxon>Hymenochaetales</taxon>
        <taxon>Schizoporaceae</taxon>
        <taxon>Schizopora</taxon>
    </lineage>
</organism>
<sequence length="325" mass="36761">MEPTRHEALWFSTGDLVLSTNTYLFKVHKEILALQSSVFRDMIEFPTVDISVEDARLVGHENGAGSAPDRDEGLPLVALSGDEGKDVAHLLKAIYYREYYDRDNDETPLETIIALLVLGNKYDFKHICKEVTKQLSRHYPNTLDGFDDVDGDGHHSYLFGKLRYLCHVPLLEACHTANVAVLLPSLYYACAGFKLAWSYEQVDEIGGLHADCLRTLLIGKSGLDLALHKFIASLPDEFRNISCSFCKVDAYISQLHQQLEDYNSYLSSNTGHRLSRAVLENGCQKCSAKFVARIDAKREKIWEKIPSYFGFPGWDELQERSEENA</sequence>
<feature type="domain" description="BTB" evidence="1">
    <location>
        <begin position="14"/>
        <end position="44"/>
    </location>
</feature>
<dbReference type="SUPFAM" id="SSF54695">
    <property type="entry name" value="POZ domain"/>
    <property type="match status" value="1"/>
</dbReference>
<dbReference type="Proteomes" id="UP000053477">
    <property type="component" value="Unassembled WGS sequence"/>
</dbReference>
<dbReference type="OrthoDB" id="3893071at2759"/>